<gene>
    <name evidence="3" type="ORF">STIAU_3589</name>
</gene>
<dbReference type="Pfam" id="PF00155">
    <property type="entry name" value="Aminotran_1_2"/>
    <property type="match status" value="1"/>
</dbReference>
<keyword evidence="3" id="KW-0032">Aminotransferase</keyword>
<evidence type="ECO:0000259" key="2">
    <source>
        <dbReference type="Pfam" id="PF00155"/>
    </source>
</evidence>
<dbReference type="GO" id="GO:0008483">
    <property type="term" value="F:transaminase activity"/>
    <property type="evidence" value="ECO:0007669"/>
    <property type="project" value="UniProtKB-KW"/>
</dbReference>
<dbReference type="SUPFAM" id="SSF53383">
    <property type="entry name" value="PLP-dependent transferases"/>
    <property type="match status" value="1"/>
</dbReference>
<dbReference type="AlphaFoldDB" id="Q092F7"/>
<accession>Q092F7</accession>
<evidence type="ECO:0000313" key="3">
    <source>
        <dbReference type="EMBL" id="EAU66608.1"/>
    </source>
</evidence>
<evidence type="ECO:0000256" key="1">
    <source>
        <dbReference type="SAM" id="MobiDB-lite"/>
    </source>
</evidence>
<keyword evidence="3" id="KW-0808">Transferase</keyword>
<dbReference type="PANTHER" id="PTHR45744:SF2">
    <property type="entry name" value="TYROSINE AMINOTRANSFERASE"/>
    <property type="match status" value="1"/>
</dbReference>
<dbReference type="EMBL" id="AAMD01000051">
    <property type="protein sequence ID" value="EAU66608.1"/>
    <property type="molecule type" value="Genomic_DNA"/>
</dbReference>
<feature type="domain" description="Aminotransferase class I/classII large" evidence="2">
    <location>
        <begin position="169"/>
        <end position="465"/>
    </location>
</feature>
<feature type="region of interest" description="Disordered" evidence="1">
    <location>
        <begin position="16"/>
        <end position="109"/>
    </location>
</feature>
<sequence>MKWTGVLICARTPLANGRHHRPHAPDGRQALLPETPRSARASLLPPEGEQEALPDRASPGRTCPPDRTPDERSCPAEASPPGDRALPPGDPPGADPPRRQCDAADGAVSGFSSRTGFSRTWNALSQALAQRQAQGLPWIDLTVSNPARVGLSTLDPGLLATPGALTYEPDPLGLRSAREAVVAYLASRGAAIHAEHLLLSASTSEAYAWLFKLLCEPGDNVLVPAPSYPLFEHLARLEGVEVKPYRLPRAHGFGLDVGAVAAARDARSRAVLVVNPGNPTGHFLHEGELTALAGLCAETGLALLSDEVFSDFAWAPEPDRVPTVAGRPLPMLTFSLSGLSKVAGLPSLKLGWTHVGGPPERRDEALARLEWVADTFLSVGTPVQRALPAILAQHVPRFQTALLERVRENRRQLVSARPRGASWDVVPAHGGWSAVLRIPLAPGEEAMCLALLDAGVGVQPGYFYDFAGGAFLVLSLLPPPEVFRTALGTLTAVLAG</sequence>
<protein>
    <submittedName>
        <fullName evidence="3">Probable aminotransferase</fullName>
    </submittedName>
</protein>
<dbReference type="GO" id="GO:0030170">
    <property type="term" value="F:pyridoxal phosphate binding"/>
    <property type="evidence" value="ECO:0007669"/>
    <property type="project" value="InterPro"/>
</dbReference>
<dbReference type="Gene3D" id="3.40.640.10">
    <property type="entry name" value="Type I PLP-dependent aspartate aminotransferase-like (Major domain)"/>
    <property type="match status" value="1"/>
</dbReference>
<comment type="caution">
    <text evidence="3">The sequence shown here is derived from an EMBL/GenBank/DDBJ whole genome shotgun (WGS) entry which is preliminary data.</text>
</comment>
<proteinExistence type="predicted"/>
<name>Q092F7_STIAD</name>
<dbReference type="CDD" id="cd00609">
    <property type="entry name" value="AAT_like"/>
    <property type="match status" value="1"/>
</dbReference>
<organism evidence="3 4">
    <name type="scientific">Stigmatella aurantiaca (strain DW4/3-1)</name>
    <dbReference type="NCBI Taxonomy" id="378806"/>
    <lineage>
        <taxon>Bacteria</taxon>
        <taxon>Pseudomonadati</taxon>
        <taxon>Myxococcota</taxon>
        <taxon>Myxococcia</taxon>
        <taxon>Myxococcales</taxon>
        <taxon>Cystobacterineae</taxon>
        <taxon>Archangiaceae</taxon>
        <taxon>Stigmatella</taxon>
    </lineage>
</organism>
<dbReference type="InterPro" id="IPR015421">
    <property type="entry name" value="PyrdxlP-dep_Trfase_major"/>
</dbReference>
<reference evidence="3 4" key="1">
    <citation type="submission" date="2006-04" db="EMBL/GenBank/DDBJ databases">
        <authorList>
            <person name="Nierman W.C."/>
        </authorList>
    </citation>
    <scope>NUCLEOTIDE SEQUENCE [LARGE SCALE GENOMIC DNA]</scope>
    <source>
        <strain evidence="3 4">DW4/3-1</strain>
    </source>
</reference>
<dbReference type="InterPro" id="IPR015424">
    <property type="entry name" value="PyrdxlP-dep_Trfase"/>
</dbReference>
<evidence type="ECO:0000313" key="4">
    <source>
        <dbReference type="Proteomes" id="UP000032702"/>
    </source>
</evidence>
<dbReference type="PANTHER" id="PTHR45744">
    <property type="entry name" value="TYROSINE AMINOTRANSFERASE"/>
    <property type="match status" value="1"/>
</dbReference>
<dbReference type="InterPro" id="IPR004839">
    <property type="entry name" value="Aminotransferase_I/II_large"/>
</dbReference>
<dbReference type="Proteomes" id="UP000032702">
    <property type="component" value="Unassembled WGS sequence"/>
</dbReference>